<name>A0ACA9RNJ0_9GLOM</name>
<keyword evidence="2" id="KW-1185">Reference proteome</keyword>
<feature type="non-terminal residue" evidence="1">
    <location>
        <position position="103"/>
    </location>
</feature>
<dbReference type="Proteomes" id="UP000789920">
    <property type="component" value="Unassembled WGS sequence"/>
</dbReference>
<gene>
    <name evidence="1" type="ORF">RPERSI_LOCUS21169</name>
</gene>
<sequence length="103" mass="11339">MGFDFFSSVLCLYGGSVAGLLGLVSTERITTHFNPCFSESPPASTHLCFRQFNFVAQIPAVAKKLDGVAAKIPEYITNVETKDDHEKLGTIEEMKVAKIKKEK</sequence>
<comment type="caution">
    <text evidence="1">The sequence shown here is derived from an EMBL/GenBank/DDBJ whole genome shotgun (WGS) entry which is preliminary data.</text>
</comment>
<evidence type="ECO:0000313" key="2">
    <source>
        <dbReference type="Proteomes" id="UP000789920"/>
    </source>
</evidence>
<accession>A0ACA9RNJ0</accession>
<evidence type="ECO:0000313" key="1">
    <source>
        <dbReference type="EMBL" id="CAG8801713.1"/>
    </source>
</evidence>
<organism evidence="1 2">
    <name type="scientific">Racocetra persica</name>
    <dbReference type="NCBI Taxonomy" id="160502"/>
    <lineage>
        <taxon>Eukaryota</taxon>
        <taxon>Fungi</taxon>
        <taxon>Fungi incertae sedis</taxon>
        <taxon>Mucoromycota</taxon>
        <taxon>Glomeromycotina</taxon>
        <taxon>Glomeromycetes</taxon>
        <taxon>Diversisporales</taxon>
        <taxon>Gigasporaceae</taxon>
        <taxon>Racocetra</taxon>
    </lineage>
</organism>
<reference evidence="1" key="1">
    <citation type="submission" date="2021-06" db="EMBL/GenBank/DDBJ databases">
        <authorList>
            <person name="Kallberg Y."/>
            <person name="Tangrot J."/>
            <person name="Rosling A."/>
        </authorList>
    </citation>
    <scope>NUCLEOTIDE SEQUENCE</scope>
    <source>
        <strain evidence="1">MA461A</strain>
    </source>
</reference>
<dbReference type="EMBL" id="CAJVQC010061391">
    <property type="protein sequence ID" value="CAG8801713.1"/>
    <property type="molecule type" value="Genomic_DNA"/>
</dbReference>
<protein>
    <submittedName>
        <fullName evidence="1">31877_t:CDS:1</fullName>
    </submittedName>
</protein>
<proteinExistence type="predicted"/>